<proteinExistence type="predicted"/>
<feature type="region of interest" description="Disordered" evidence="1">
    <location>
        <begin position="34"/>
        <end position="58"/>
    </location>
</feature>
<dbReference type="Proteomes" id="UP000033618">
    <property type="component" value="Unassembled WGS sequence"/>
</dbReference>
<dbReference type="InterPro" id="IPR036770">
    <property type="entry name" value="Ankyrin_rpt-contain_sf"/>
</dbReference>
<feature type="compositionally biased region" description="Low complexity" evidence="1">
    <location>
        <begin position="848"/>
        <end position="862"/>
    </location>
</feature>
<reference evidence="2 3" key="1">
    <citation type="submission" date="2015-03" db="EMBL/GenBank/DDBJ databases">
        <title>Draft Genome Sequence of Burkholderia andropogonis type strain ICMP2807, isolated from Sorghum bicolor.</title>
        <authorList>
            <person name="Lopes-Santos L."/>
            <person name="Castro D.B."/>
            <person name="Ottoboni L.M."/>
            <person name="Park D."/>
            <person name="Weirc B.S."/>
            <person name="Destefano S.A."/>
        </authorList>
    </citation>
    <scope>NUCLEOTIDE SEQUENCE [LARGE SCALE GENOMIC DNA]</scope>
    <source>
        <strain evidence="2 3">ICMP2807</strain>
    </source>
</reference>
<comment type="caution">
    <text evidence="2">The sequence shown here is derived from an EMBL/GenBank/DDBJ whole genome shotgun (WGS) entry which is preliminary data.</text>
</comment>
<keyword evidence="3" id="KW-1185">Reference proteome</keyword>
<dbReference type="Gene3D" id="1.25.40.20">
    <property type="entry name" value="Ankyrin repeat-containing domain"/>
    <property type="match status" value="1"/>
</dbReference>
<dbReference type="PATRIC" id="fig|28092.6.peg.5785"/>
<evidence type="ECO:0000313" key="3">
    <source>
        <dbReference type="Proteomes" id="UP000033618"/>
    </source>
</evidence>
<dbReference type="AlphaFoldDB" id="A0A0F5JTP5"/>
<evidence type="ECO:0000313" key="2">
    <source>
        <dbReference type="EMBL" id="KKB61203.1"/>
    </source>
</evidence>
<sequence length="1245" mass="137318">MLAASADNAFAFSERTNNTLLLADIGTVARREKSIRAEDEENEEQATGRHHHSHALSERQMASMRTLMHRNHISSGDRPNGDHASLINDMVSYILQHPENLGIVAHHLCRVSHDYGCRRTEPLTMQQQHAIVDTWLAQRCFGTTPEAFVANLLSSRTSERPSLPYVENIRHRLIDKMRPFQLPSDRIHPGPRASTSVPAAFDQGHAREDTAVTLHPAPTKTVSSDEWGFIQAGLRFAADNGLQTSSWETAQARAVGEALNALIQEGGAPAGWVGYFAFPAQLYAIRNRENSSTEANSNGKEEVLAQALADFQAAILAEFERSNPFARFTKEMDGYLTRPQLAQAILEQKCPGLAHPEEYVSLYLHADEHDCLIVPKGAPFTHPDRKEIPLPPIADAFAEQNRRIAAAAGEIDNLMLPLAFEALGENEQRFLSSAEVRQVHASFSAAHTIRGTLAGSNRLAVEALIRRFPTDIALFVANKNGEERIYAMSRKNGKADAADGDQAGSFGYTVERIDRNEHFYYWTYLDRFGEDMGRDKDYRLEINPFGEPLKHTNEANSVLYDVIRKRNEDAFRNALHIQGFEETPIEKAKKMLWSMLPFYDCGMGVAQGDRTAVLSCVTDTLSLIPLVGQAASMTERFGSAISRATLSALRQASARGAVRGVLAKTAGMIFKQAGLAGAKTLTSNSFATLGVTALRTLDPGAALLHSAGSASMRQAARLFDKMGDVYPVVRPIANALMHRSDLLDKPLLSSRKARLHVPKGDIDVDVEKIDQRMLDGVMQDIFVRVNPSTGERFGRKYYLDAGGTLALVPRTVRQRLHDLTLHGLSGRGGPDAARKMAREDRLLGQQADAANHGAGHAADAQQVPDEARDAPDRPGARELPPIVDADAPHALNVARPLRPKPELIDLPQEMLDMIVAGGELQDLKNLYNTHPRLRDTVSGVFRREWGSRQESVASQAALANRVDDLRFLATMGVKIDGSSILATAINHRLDESTYTQLFDLIGTLNGDILPVAGAQNRDNRQTALEAAIRAGNANAVSALLSYRSYVLPEQGENGPGFLVIAAEANHLDIVRRLLDSGRVDVNDVRNGRTALSEQLFNHDSNDLPVMEYLLSRPDINLEAQYIFKAEFPKNPRRFSLYIEDPRVDVNAPMDADPALYAAHTPLTKALVTALRSGETSDFYVLVTSPRVDVTKAIQCDDNVWRTPQEFMAYFAERSGWEDPDNIGLFVDFQLSDQIARRRIAQGNPA</sequence>
<organism evidence="2 3">
    <name type="scientific">Robbsia andropogonis</name>
    <dbReference type="NCBI Taxonomy" id="28092"/>
    <lineage>
        <taxon>Bacteria</taxon>
        <taxon>Pseudomonadati</taxon>
        <taxon>Pseudomonadota</taxon>
        <taxon>Betaproteobacteria</taxon>
        <taxon>Burkholderiales</taxon>
        <taxon>Burkholderiaceae</taxon>
        <taxon>Robbsia</taxon>
    </lineage>
</organism>
<accession>A0A0F5JTP5</accession>
<name>A0A0F5JTP5_9BURK</name>
<feature type="region of interest" description="Disordered" evidence="1">
    <location>
        <begin position="848"/>
        <end position="882"/>
    </location>
</feature>
<feature type="compositionally biased region" description="Basic and acidic residues" evidence="1">
    <location>
        <begin position="865"/>
        <end position="876"/>
    </location>
</feature>
<gene>
    <name evidence="2" type="ORF">WM40_24555</name>
</gene>
<evidence type="ECO:0000256" key="1">
    <source>
        <dbReference type="SAM" id="MobiDB-lite"/>
    </source>
</evidence>
<dbReference type="InterPro" id="IPR002110">
    <property type="entry name" value="Ankyrin_rpt"/>
</dbReference>
<dbReference type="STRING" id="28092.WM40_24555"/>
<dbReference type="EMBL" id="LAQU01000059">
    <property type="protein sequence ID" value="KKB61203.1"/>
    <property type="molecule type" value="Genomic_DNA"/>
</dbReference>
<dbReference type="SMART" id="SM00248">
    <property type="entry name" value="ANK"/>
    <property type="match status" value="3"/>
</dbReference>
<dbReference type="SUPFAM" id="SSF48403">
    <property type="entry name" value="Ankyrin repeat"/>
    <property type="match status" value="1"/>
</dbReference>
<protein>
    <submittedName>
        <fullName evidence="2">Uncharacterized protein</fullName>
    </submittedName>
</protein>